<keyword evidence="2" id="KW-0808">Transferase</keyword>
<reference evidence="5 6" key="1">
    <citation type="journal article" date="2019" name="Front. Microbiol.">
        <title>Genomic Features for Desiccation Tolerance and Sugar Biosynthesis in the Extremophile Gloeocapsopsis sp. UTEX B3054.</title>
        <authorList>
            <person name="Urrejola C."/>
            <person name="Alcorta J."/>
            <person name="Salas L."/>
            <person name="Vasquez M."/>
            <person name="Polz M.F."/>
            <person name="Vicuna R."/>
            <person name="Diez B."/>
        </authorList>
    </citation>
    <scope>NUCLEOTIDE SEQUENCE [LARGE SCALE GENOMIC DNA]</scope>
    <source>
        <strain evidence="5 6">1H9</strain>
    </source>
</reference>
<proteinExistence type="predicted"/>
<dbReference type="InterPro" id="IPR007657">
    <property type="entry name" value="Glycosyltransferase_61"/>
</dbReference>
<gene>
    <name evidence="5" type="ORF">BWI75_17745</name>
</gene>
<dbReference type="EMBL" id="NAPY01000032">
    <property type="protein sequence ID" value="MUL38122.1"/>
    <property type="molecule type" value="Genomic_DNA"/>
</dbReference>
<comment type="caution">
    <text evidence="5">The sequence shown here is derived from an EMBL/GenBank/DDBJ whole genome shotgun (WGS) entry which is preliminary data.</text>
</comment>
<dbReference type="Proteomes" id="UP000441797">
    <property type="component" value="Unassembled WGS sequence"/>
</dbReference>
<dbReference type="RefSeq" id="WP_105219216.1">
    <property type="nucleotide sequence ID" value="NZ_CAWNSU010000031.1"/>
</dbReference>
<keyword evidence="3" id="KW-0325">Glycoprotein</keyword>
<evidence type="ECO:0000313" key="5">
    <source>
        <dbReference type="EMBL" id="MUL38122.1"/>
    </source>
</evidence>
<dbReference type="InterPro" id="IPR049625">
    <property type="entry name" value="Glyco_transf_61_cat"/>
</dbReference>
<dbReference type="Pfam" id="PF04577">
    <property type="entry name" value="Glyco_transf_61"/>
    <property type="match status" value="1"/>
</dbReference>
<organism evidence="5 6">
    <name type="scientific">Gloeocapsopsis dulcis AAB1 = 1H9</name>
    <dbReference type="NCBI Taxonomy" id="1433147"/>
    <lineage>
        <taxon>Bacteria</taxon>
        <taxon>Bacillati</taxon>
        <taxon>Cyanobacteriota</taxon>
        <taxon>Cyanophyceae</taxon>
        <taxon>Oscillatoriophycideae</taxon>
        <taxon>Chroococcales</taxon>
        <taxon>Chroococcaceae</taxon>
        <taxon>Gloeocapsopsis</taxon>
        <taxon>Gloeocapsopsis dulcis</taxon>
    </lineage>
</organism>
<evidence type="ECO:0000256" key="1">
    <source>
        <dbReference type="ARBA" id="ARBA00022676"/>
    </source>
</evidence>
<dbReference type="AlphaFoldDB" id="A0A6N8FZP7"/>
<evidence type="ECO:0000256" key="3">
    <source>
        <dbReference type="ARBA" id="ARBA00023180"/>
    </source>
</evidence>
<keyword evidence="6" id="KW-1185">Reference proteome</keyword>
<keyword evidence="1" id="KW-0328">Glycosyltransferase</keyword>
<protein>
    <recommendedName>
        <fullName evidence="4">Glycosyltransferase 61 catalytic domain-containing protein</fullName>
    </recommendedName>
</protein>
<accession>A0A6N8FZP7</accession>
<name>A0A6N8FZP7_9CHRO</name>
<sequence length="391" mass="44407">MSEKLGLQPNIVTRKELFENSQKYHILEFGSEEKIIVNQPYNSLVAEKLPWSPTDTFGTFTLEKPFVFEAINAELVGSQAIGFDQDKNLIQETVIGKNSKSLNTLISRLSTRTLLSQKIPSFGSQQDTVYSLVNHFSGGYYHWITDSLCRLEGVEYYQQQTGRKPLLLIGTDPPKWKIESLKLLGYEPEDCILWDKSRMRVKRLIVPSFRREGNLLSPLACQWLRQQMMSNLPDVDSTNISFSSRIYIKRTQKMGRNVINEDELMAALAPFGFVSYTLEDMSFSDKVRLFSQAEIVVAPHGAGLVNTIFSPQNLIVIDIFGLYGTPCFLVLAKALGFHYGCLGSAGRNERNYRHETYNSFKVDVSRLRDLVAQMLQEFGLPLAYSHGVRSN</sequence>
<feature type="domain" description="Glycosyltransferase 61 catalytic" evidence="4">
    <location>
        <begin position="140"/>
        <end position="316"/>
    </location>
</feature>
<evidence type="ECO:0000256" key="2">
    <source>
        <dbReference type="ARBA" id="ARBA00022679"/>
    </source>
</evidence>
<evidence type="ECO:0000313" key="6">
    <source>
        <dbReference type="Proteomes" id="UP000441797"/>
    </source>
</evidence>
<dbReference type="OrthoDB" id="182122at2"/>
<evidence type="ECO:0000259" key="4">
    <source>
        <dbReference type="Pfam" id="PF04577"/>
    </source>
</evidence>
<dbReference type="GO" id="GO:0016757">
    <property type="term" value="F:glycosyltransferase activity"/>
    <property type="evidence" value="ECO:0007669"/>
    <property type="project" value="UniProtKB-KW"/>
</dbReference>
<dbReference type="PANTHER" id="PTHR20961">
    <property type="entry name" value="GLYCOSYLTRANSFERASE"/>
    <property type="match status" value="1"/>
</dbReference>